<dbReference type="OMA" id="MIENGDW"/>
<dbReference type="GO" id="GO:0006406">
    <property type="term" value="P:mRNA export from nucleus"/>
    <property type="evidence" value="ECO:0007669"/>
    <property type="project" value="InterPro"/>
</dbReference>
<dbReference type="Proteomes" id="UP000007431">
    <property type="component" value="Unassembled WGS sequence"/>
</dbReference>
<dbReference type="OrthoDB" id="6221744at2759"/>
<reference evidence="2 3" key="1">
    <citation type="journal article" date="2010" name="Nat. Biotechnol.">
        <title>Genome sequence of the model mushroom Schizophyllum commune.</title>
        <authorList>
            <person name="Ohm R.A."/>
            <person name="de Jong J.F."/>
            <person name="Lugones L.G."/>
            <person name="Aerts A."/>
            <person name="Kothe E."/>
            <person name="Stajich J.E."/>
            <person name="de Vries R.P."/>
            <person name="Record E."/>
            <person name="Levasseur A."/>
            <person name="Baker S.E."/>
            <person name="Bartholomew K.A."/>
            <person name="Coutinho P.M."/>
            <person name="Erdmann S."/>
            <person name="Fowler T.J."/>
            <person name="Gathman A.C."/>
            <person name="Lombard V."/>
            <person name="Henrissat B."/>
            <person name="Knabe N."/>
            <person name="Kuees U."/>
            <person name="Lilly W.W."/>
            <person name="Lindquist E."/>
            <person name="Lucas S."/>
            <person name="Magnuson J.K."/>
            <person name="Piumi F."/>
            <person name="Raudaskoski M."/>
            <person name="Salamov A."/>
            <person name="Schmutz J."/>
            <person name="Schwarze F.W.M.R."/>
            <person name="vanKuyk P.A."/>
            <person name="Horton J.S."/>
            <person name="Grigoriev I.V."/>
            <person name="Woesten H.A.B."/>
        </authorList>
    </citation>
    <scope>NUCLEOTIDE SEQUENCE [LARGE SCALE GENOMIC DNA]</scope>
    <source>
        <strain evidence="3">H4-8 / FGSC 9210</strain>
    </source>
</reference>
<dbReference type="KEGG" id="scm:SCHCO_02638685"/>
<evidence type="ECO:0000256" key="1">
    <source>
        <dbReference type="SAM" id="MobiDB-lite"/>
    </source>
</evidence>
<dbReference type="EMBL" id="GL377311">
    <property type="protein sequence ID" value="EFI93140.1"/>
    <property type="molecule type" value="Genomic_DNA"/>
</dbReference>
<dbReference type="HOGENOM" id="CLU_1907881_0_0_1"/>
<dbReference type="RefSeq" id="XP_003028043.1">
    <property type="nucleotide sequence ID" value="XM_003027997.1"/>
</dbReference>
<proteinExistence type="inferred from homology"/>
<feature type="region of interest" description="Disordered" evidence="1">
    <location>
        <begin position="1"/>
        <end position="40"/>
    </location>
</feature>
<dbReference type="GO" id="GO:0003713">
    <property type="term" value="F:transcription coactivator activity"/>
    <property type="evidence" value="ECO:0007669"/>
    <property type="project" value="InterPro"/>
</dbReference>
<feature type="non-terminal residue" evidence="2">
    <location>
        <position position="133"/>
    </location>
</feature>
<dbReference type="STRING" id="578458.D8QFJ8"/>
<dbReference type="PANTHER" id="PTHR12514">
    <property type="entry name" value="ENHANCER OF YELLOW 2 TRANSCRIPTION FACTOR"/>
    <property type="match status" value="1"/>
</dbReference>
<dbReference type="GO" id="GO:0005643">
    <property type="term" value="C:nuclear pore"/>
    <property type="evidence" value="ECO:0007669"/>
    <property type="project" value="InterPro"/>
</dbReference>
<gene>
    <name evidence="2" type="ORF">SCHCODRAFT_112634</name>
</gene>
<evidence type="ECO:0000313" key="3">
    <source>
        <dbReference type="Proteomes" id="UP000007431"/>
    </source>
</evidence>
<keyword evidence="3" id="KW-1185">Reference proteome</keyword>
<protein>
    <recommendedName>
        <fullName evidence="4">Transcription and mRNA export factor SUS1</fullName>
    </recommendedName>
</protein>
<dbReference type="Pfam" id="PF10163">
    <property type="entry name" value="EnY2"/>
    <property type="match status" value="1"/>
</dbReference>
<dbReference type="eggNOG" id="ENOG502SDC3">
    <property type="taxonomic scope" value="Eukaryota"/>
</dbReference>
<organism evidence="3">
    <name type="scientific">Schizophyllum commune (strain H4-8 / FGSC 9210)</name>
    <name type="common">Split gill fungus</name>
    <dbReference type="NCBI Taxonomy" id="578458"/>
    <lineage>
        <taxon>Eukaryota</taxon>
        <taxon>Fungi</taxon>
        <taxon>Dikarya</taxon>
        <taxon>Basidiomycota</taxon>
        <taxon>Agaricomycotina</taxon>
        <taxon>Agaricomycetes</taxon>
        <taxon>Agaricomycetidae</taxon>
        <taxon>Agaricales</taxon>
        <taxon>Schizophyllaceae</taxon>
        <taxon>Schizophyllum</taxon>
    </lineage>
</organism>
<accession>D8QFJ8</accession>
<dbReference type="Gene3D" id="1.10.246.140">
    <property type="match status" value="1"/>
</dbReference>
<dbReference type="AlphaFoldDB" id="D8QFJ8"/>
<feature type="compositionally biased region" description="Low complexity" evidence="1">
    <location>
        <begin position="14"/>
        <end position="31"/>
    </location>
</feature>
<dbReference type="InterPro" id="IPR018783">
    <property type="entry name" value="TF_ENY2"/>
</dbReference>
<dbReference type="HAMAP" id="MF_03046">
    <property type="entry name" value="ENY2_Sus1"/>
    <property type="match status" value="1"/>
</dbReference>
<dbReference type="InParanoid" id="D8QFJ8"/>
<name>D8QFJ8_SCHCM</name>
<dbReference type="VEuPathDB" id="FungiDB:SCHCODRAFT_02638685"/>
<evidence type="ECO:0008006" key="4">
    <source>
        <dbReference type="Google" id="ProtNLM"/>
    </source>
</evidence>
<dbReference type="GeneID" id="9592099"/>
<dbReference type="GO" id="GO:0000124">
    <property type="term" value="C:SAGA complex"/>
    <property type="evidence" value="ECO:0007669"/>
    <property type="project" value="InterPro"/>
</dbReference>
<evidence type="ECO:0000313" key="2">
    <source>
        <dbReference type="EMBL" id="EFI93140.1"/>
    </source>
</evidence>
<sequence>MPPRAAANGRGVYGAHSSSNGARASSSTNGAVNANGATKPPMDAVEHELLRRLLASPEWGAIRAALHARLNEAGWVDELYIRGTARTANSLTSVTVQDLLDHLGPHAHAAVPAHVKQEIMGMIRAFLDRQVAS</sequence>
<dbReference type="InterPro" id="IPR038212">
    <property type="entry name" value="TF_EnY2_sf"/>
</dbReference>